<keyword evidence="3" id="KW-1185">Reference proteome</keyword>
<name>A0A8T3DPR0_9TELE</name>
<sequence>MSAERAFAEEWLCNRLSLCELSAGAVKQRGQDTDLRESVFSTKTCPLPTYQGGSVLSTLEVYTQALRHAGIGHTANLDQRPLQPEPSQAMGAKEGSIDGFALSLAEDILQSARSQWGRTRPGGTQARGQGVQSPSNVSSGDPVRMGQRGVSSCGFKGDPDKLSCAILMSALEEVAGKRVSSRHRSKSAPDPRGQVTWATGVESGVGLMAMSQSCNRWKLTQDQSEDSREADLLGEGVPSQGTWSPRGTGGSRSSPWFYSNSPTKSQSPFSILAHAGLPSKGSLDYPDAPPTTPLLPEMLRSQSSFTRKLKGGLAKEFLPSPPPPTPKNPLGLPEGEEPNPRDERADFMARLMRSLSLECAQQEEEEERADSGGTEGIGTQERSRLLAYAARLSAEIVSEATTSCTLCEREVSVRDPGTKTPAPAKCLQVVAEQWVDEIIEASLLELLTEEGKGQAGNRHLTKQPVDPMLATTDSCGPKDLTPPGPAPSIKSSLSDGNHAPNASWTNDLSALAEQLTTEALQQAIAELGKPPALHHREPYTVWELAEELCDDIVTQAIATVTRQQSARQRGGHGQGRSRSLSGPVAKTVAFKILLWPKPDS</sequence>
<feature type="compositionally biased region" description="Polar residues" evidence="1">
    <location>
        <begin position="126"/>
        <end position="139"/>
    </location>
</feature>
<feature type="region of interest" description="Disordered" evidence="1">
    <location>
        <begin position="452"/>
        <end position="501"/>
    </location>
</feature>
<dbReference type="EMBL" id="JAERUA010000006">
    <property type="protein sequence ID" value="KAI1898210.1"/>
    <property type="molecule type" value="Genomic_DNA"/>
</dbReference>
<feature type="region of interest" description="Disordered" evidence="1">
    <location>
        <begin position="176"/>
        <end position="196"/>
    </location>
</feature>
<dbReference type="PANTHER" id="PTHR10226:SF3">
    <property type="entry name" value="A-KINASE ANCHOR PROTEIN 11"/>
    <property type="match status" value="1"/>
</dbReference>
<dbReference type="GO" id="GO:0005737">
    <property type="term" value="C:cytoplasm"/>
    <property type="evidence" value="ECO:0007669"/>
    <property type="project" value="TreeGrafter"/>
</dbReference>
<gene>
    <name evidence="2" type="ORF">AGOR_G00070000</name>
</gene>
<feature type="region of interest" description="Disordered" evidence="1">
    <location>
        <begin position="314"/>
        <end position="342"/>
    </location>
</feature>
<reference evidence="2" key="1">
    <citation type="submission" date="2021-01" db="EMBL/GenBank/DDBJ databases">
        <authorList>
            <person name="Zahm M."/>
            <person name="Roques C."/>
            <person name="Cabau C."/>
            <person name="Klopp C."/>
            <person name="Donnadieu C."/>
            <person name="Jouanno E."/>
            <person name="Lampietro C."/>
            <person name="Louis A."/>
            <person name="Herpin A."/>
            <person name="Echchiki A."/>
            <person name="Berthelot C."/>
            <person name="Parey E."/>
            <person name="Roest-Crollius H."/>
            <person name="Braasch I."/>
            <person name="Postlethwait J."/>
            <person name="Bobe J."/>
            <person name="Montfort J."/>
            <person name="Bouchez O."/>
            <person name="Begum T."/>
            <person name="Mejri S."/>
            <person name="Adams A."/>
            <person name="Chen W.-J."/>
            <person name="Guiguen Y."/>
        </authorList>
    </citation>
    <scope>NUCLEOTIDE SEQUENCE</scope>
    <source>
        <tissue evidence="2">Blood</tissue>
    </source>
</reference>
<evidence type="ECO:0000313" key="3">
    <source>
        <dbReference type="Proteomes" id="UP000829720"/>
    </source>
</evidence>
<feature type="compositionally biased region" description="Polar residues" evidence="1">
    <location>
        <begin position="489"/>
        <end position="501"/>
    </location>
</feature>
<organism evidence="2 3">
    <name type="scientific">Albula goreensis</name>
    <dbReference type="NCBI Taxonomy" id="1534307"/>
    <lineage>
        <taxon>Eukaryota</taxon>
        <taxon>Metazoa</taxon>
        <taxon>Chordata</taxon>
        <taxon>Craniata</taxon>
        <taxon>Vertebrata</taxon>
        <taxon>Euteleostomi</taxon>
        <taxon>Actinopterygii</taxon>
        <taxon>Neopterygii</taxon>
        <taxon>Teleostei</taxon>
        <taxon>Albuliformes</taxon>
        <taxon>Albulidae</taxon>
        <taxon>Albula</taxon>
    </lineage>
</organism>
<dbReference type="GO" id="GO:0008104">
    <property type="term" value="P:intracellular protein localization"/>
    <property type="evidence" value="ECO:0007669"/>
    <property type="project" value="TreeGrafter"/>
</dbReference>
<feature type="compositionally biased region" description="Low complexity" evidence="1">
    <location>
        <begin position="241"/>
        <end position="256"/>
    </location>
</feature>
<accession>A0A8T3DPR0</accession>
<dbReference type="GO" id="GO:0051018">
    <property type="term" value="F:protein kinase A binding"/>
    <property type="evidence" value="ECO:0007669"/>
    <property type="project" value="TreeGrafter"/>
</dbReference>
<evidence type="ECO:0000256" key="1">
    <source>
        <dbReference type="SAM" id="MobiDB-lite"/>
    </source>
</evidence>
<feature type="region of interest" description="Disordered" evidence="1">
    <location>
        <begin position="114"/>
        <end position="145"/>
    </location>
</feature>
<feature type="region of interest" description="Disordered" evidence="1">
    <location>
        <begin position="218"/>
        <end position="261"/>
    </location>
</feature>
<protein>
    <submittedName>
        <fullName evidence="2">Uncharacterized protein</fullName>
    </submittedName>
</protein>
<dbReference type="PANTHER" id="PTHR10226">
    <property type="entry name" value="A KINASE ANCHOR PROTEIN"/>
    <property type="match status" value="1"/>
</dbReference>
<dbReference type="OrthoDB" id="9938511at2759"/>
<dbReference type="AlphaFoldDB" id="A0A8T3DPR0"/>
<feature type="region of interest" description="Disordered" evidence="1">
    <location>
        <begin position="562"/>
        <end position="581"/>
    </location>
</feature>
<comment type="caution">
    <text evidence="2">The sequence shown here is derived from an EMBL/GenBank/DDBJ whole genome shotgun (WGS) entry which is preliminary data.</text>
</comment>
<evidence type="ECO:0000313" key="2">
    <source>
        <dbReference type="EMBL" id="KAI1898210.1"/>
    </source>
</evidence>
<dbReference type="InterPro" id="IPR008382">
    <property type="entry name" value="SPHK1-interactor_AKAP_110"/>
</dbReference>
<dbReference type="Proteomes" id="UP000829720">
    <property type="component" value="Unassembled WGS sequence"/>
</dbReference>
<proteinExistence type="predicted"/>